<evidence type="ECO:0000313" key="1">
    <source>
        <dbReference type="EMBL" id="EHA56437.1"/>
    </source>
</evidence>
<dbReference type="GeneID" id="2681381"/>
<reference evidence="1 2" key="1">
    <citation type="journal article" date="2005" name="Nature">
        <title>The genome sequence of the rice blast fungus Magnaporthe grisea.</title>
        <authorList>
            <person name="Dean R.A."/>
            <person name="Talbot N.J."/>
            <person name="Ebbole D.J."/>
            <person name="Farman M.L."/>
            <person name="Mitchell T.K."/>
            <person name="Orbach M.J."/>
            <person name="Thon M."/>
            <person name="Kulkarni R."/>
            <person name="Xu J.R."/>
            <person name="Pan H."/>
            <person name="Read N.D."/>
            <person name="Lee Y.H."/>
            <person name="Carbone I."/>
            <person name="Brown D."/>
            <person name="Oh Y.Y."/>
            <person name="Donofrio N."/>
            <person name="Jeong J.S."/>
            <person name="Soanes D.M."/>
            <person name="Djonovic S."/>
            <person name="Kolomiets E."/>
            <person name="Rehmeyer C."/>
            <person name="Li W."/>
            <person name="Harding M."/>
            <person name="Kim S."/>
            <person name="Lebrun M.H."/>
            <person name="Bohnert H."/>
            <person name="Coughlan S."/>
            <person name="Butler J."/>
            <person name="Calvo S."/>
            <person name="Ma L.J."/>
            <person name="Nicol R."/>
            <person name="Purcell S."/>
            <person name="Nusbaum C."/>
            <person name="Galagan J.E."/>
            <person name="Birren B.W."/>
        </authorList>
    </citation>
    <scope>NUCLEOTIDE SEQUENCE [LARGE SCALE GENOMIC DNA]</scope>
    <source>
        <strain evidence="2">70-15 / ATCC MYA-4617 / FGSC 8958</strain>
    </source>
</reference>
<dbReference type="KEGG" id="mgr:MGG_02284"/>
<reference key="2">
    <citation type="submission" date="2011-05" db="EMBL/GenBank/DDBJ databases">
        <title>The Genome Sequence of Magnaporthe oryzae 70-15.</title>
        <authorList>
            <consortium name="The Broad Institute Genome Sequencing Platform"/>
            <person name="Ma L.-J."/>
            <person name="Dead R."/>
            <person name="Young S.K."/>
            <person name="Zeng Q."/>
            <person name="Gargeya S."/>
            <person name="Fitzgerald M."/>
            <person name="Haas B."/>
            <person name="Abouelleil A."/>
            <person name="Alvarado L."/>
            <person name="Arachchi H.M."/>
            <person name="Berlin A."/>
            <person name="Brown A."/>
            <person name="Chapman S.B."/>
            <person name="Chen Z."/>
            <person name="Dunbar C."/>
            <person name="Freedman E."/>
            <person name="Gearin G."/>
            <person name="Gellesch M."/>
            <person name="Goldberg J."/>
            <person name="Griggs A."/>
            <person name="Gujja S."/>
            <person name="Heiman D."/>
            <person name="Howarth C."/>
            <person name="Larson L."/>
            <person name="Lui A."/>
            <person name="MacDonald P.J.P."/>
            <person name="Mehta T."/>
            <person name="Montmayeur A."/>
            <person name="Murphy C."/>
            <person name="Neiman D."/>
            <person name="Pearson M."/>
            <person name="Priest M."/>
            <person name="Roberts A."/>
            <person name="Saif S."/>
            <person name="Shea T."/>
            <person name="Shenoy N."/>
            <person name="Sisk P."/>
            <person name="Stolte C."/>
            <person name="Sykes S."/>
            <person name="Yandava C."/>
            <person name="Wortman J."/>
            <person name="Nusbaum C."/>
            <person name="Birren B."/>
        </authorList>
    </citation>
    <scope>NUCLEOTIDE SEQUENCE</scope>
    <source>
        <strain>70-15</strain>
    </source>
</reference>
<evidence type="ECO:0000313" key="2">
    <source>
        <dbReference type="Proteomes" id="UP000009058"/>
    </source>
</evidence>
<dbReference type="Proteomes" id="UP000009058">
    <property type="component" value="Chromosome 1"/>
</dbReference>
<dbReference type="RefSeq" id="XP_003709049.1">
    <property type="nucleotide sequence ID" value="XM_003709001.1"/>
</dbReference>
<keyword evidence="2" id="KW-1185">Reference proteome</keyword>
<name>G4MQ44_PYRO7</name>
<dbReference type="OrthoDB" id="4436136at2759"/>
<sequence>MSVAKVAAAGAAESRTDADDEDLLRAYQLVQEANQTRDWERNPTVVRHGDPIIPVQHLPSSQSRNMSGIIPRSEFKSLLKLSLHFQLYLAGEPVADQSLDMAVDSVLGAFLPADADESSDIEWDAFEAATNAIGPNLFLNIGYLGSPIEEPNDLKPTNPFNAKDMALWVEQTFLPPKHTSLPTGAILNSASLSQLLAILPRSFVFTPTTSVSSFQNGEFNIGVLHQHLTSGQRPIILLISSAGSSVLAGAVFPAEESENHEGLVWQLVPTLKVARSQGDAIQTTLDRSASQLTVSIGASRICLWEDGRAEICGFGGLTLQFLIEAMEEHPHRRTDYGLAGMVDWVEAELGDFRLLSSASVYDLHSTRTSVEEGYGNAVVAVWEAMVRSVEELHEPPLRGSLCVLSQSGRP</sequence>
<accession>G4MQ44</accession>
<dbReference type="AlphaFoldDB" id="G4MQ44"/>
<dbReference type="VEuPathDB" id="FungiDB:MGG_02284"/>
<protein>
    <submittedName>
        <fullName evidence="1">Uncharacterized protein</fullName>
    </submittedName>
</protein>
<proteinExistence type="predicted"/>
<organism evidence="1 2">
    <name type="scientific">Pyricularia oryzae (strain 70-15 / ATCC MYA-4617 / FGSC 8958)</name>
    <name type="common">Rice blast fungus</name>
    <name type="synonym">Magnaporthe oryzae</name>
    <dbReference type="NCBI Taxonomy" id="242507"/>
    <lineage>
        <taxon>Eukaryota</taxon>
        <taxon>Fungi</taxon>
        <taxon>Dikarya</taxon>
        <taxon>Ascomycota</taxon>
        <taxon>Pezizomycotina</taxon>
        <taxon>Sordariomycetes</taxon>
        <taxon>Sordariomycetidae</taxon>
        <taxon>Magnaporthales</taxon>
        <taxon>Pyriculariaceae</taxon>
        <taxon>Pyricularia</taxon>
    </lineage>
</organism>
<gene>
    <name evidence="1" type="ORF">MGG_02284</name>
</gene>
<dbReference type="eggNOG" id="ENOG502STYN">
    <property type="taxonomic scope" value="Eukaryota"/>
</dbReference>
<dbReference type="EMBL" id="CM001231">
    <property type="protein sequence ID" value="EHA56437.1"/>
    <property type="molecule type" value="Genomic_DNA"/>
</dbReference>
<dbReference type="InParanoid" id="G4MQ44"/>
<dbReference type="HOGENOM" id="CLU_670982_0_0_1"/>